<evidence type="ECO:0000256" key="1">
    <source>
        <dbReference type="SAM" id="Phobius"/>
    </source>
</evidence>
<dbReference type="Proteomes" id="UP000190961">
    <property type="component" value="Unassembled WGS sequence"/>
</dbReference>
<evidence type="ECO:0000313" key="3">
    <source>
        <dbReference type="Proteomes" id="UP000190961"/>
    </source>
</evidence>
<protein>
    <submittedName>
        <fullName evidence="2">Uncharacterized protein</fullName>
    </submittedName>
</protein>
<dbReference type="OrthoDB" id="669837at2"/>
<gene>
    <name evidence="2" type="ORF">SAMN05660236_0220</name>
</gene>
<name>A0A1T5INK8_9BACT</name>
<feature type="transmembrane region" description="Helical" evidence="1">
    <location>
        <begin position="301"/>
        <end position="323"/>
    </location>
</feature>
<organism evidence="2 3">
    <name type="scientific">Ohtaekwangia koreensis</name>
    <dbReference type="NCBI Taxonomy" id="688867"/>
    <lineage>
        <taxon>Bacteria</taxon>
        <taxon>Pseudomonadati</taxon>
        <taxon>Bacteroidota</taxon>
        <taxon>Cytophagia</taxon>
        <taxon>Cytophagales</taxon>
        <taxon>Fulvivirgaceae</taxon>
        <taxon>Ohtaekwangia</taxon>
    </lineage>
</organism>
<sequence length="324" mass="37728">MNYILLIATVLLVQLNVIAQTSGKNVFLETSKRSNHYYVDLRETDALVFEMETFLHGPEMGYAIRNIDTLTRQSDGAYAGRKTKIIKKKDALLLIRESKKKKEMALVDVADSASANAHLNNAYYLERYLEMSKEINNAFPLWNASWDRFSTWQSLNNKEINYRAFRAFADERIKLMKDSIVEEQNRCTVLMNYLIQNITTINYTALRDSVAKLLVNDSSTYKLVYQLKPSAYFRKVIYQVAKEQPEFFFRLAEEHTSKNQHYIFNSIGIQDKEVLAKLKLVEDHDKIKKSFFKDIKYRRRMPFVAVGFALAECVGLVLLFVVIF</sequence>
<dbReference type="AlphaFoldDB" id="A0A1T5INK8"/>
<keyword evidence="1" id="KW-1133">Transmembrane helix</keyword>
<accession>A0A1T5INK8</accession>
<dbReference type="EMBL" id="FUZU01000001">
    <property type="protein sequence ID" value="SKC40747.1"/>
    <property type="molecule type" value="Genomic_DNA"/>
</dbReference>
<evidence type="ECO:0000313" key="2">
    <source>
        <dbReference type="EMBL" id="SKC40747.1"/>
    </source>
</evidence>
<dbReference type="RefSeq" id="WP_079684865.1">
    <property type="nucleotide sequence ID" value="NZ_FUZU01000001.1"/>
</dbReference>
<keyword evidence="3" id="KW-1185">Reference proteome</keyword>
<reference evidence="2 3" key="1">
    <citation type="submission" date="2017-02" db="EMBL/GenBank/DDBJ databases">
        <authorList>
            <person name="Peterson S.W."/>
        </authorList>
    </citation>
    <scope>NUCLEOTIDE SEQUENCE [LARGE SCALE GENOMIC DNA]</scope>
    <source>
        <strain evidence="2 3">DSM 25262</strain>
    </source>
</reference>
<keyword evidence="1" id="KW-0812">Transmembrane</keyword>
<proteinExistence type="predicted"/>
<keyword evidence="1" id="KW-0472">Membrane</keyword>